<feature type="domain" description="Cytochrome c" evidence="5">
    <location>
        <begin position="346"/>
        <end position="609"/>
    </location>
</feature>
<dbReference type="Pfam" id="PF21419">
    <property type="entry name" value="RoxA-like_Cyt-c"/>
    <property type="match status" value="1"/>
</dbReference>
<dbReference type="PANTHER" id="PTHR30600:SF9">
    <property type="entry name" value="BLR7738 PROTEIN"/>
    <property type="match status" value="1"/>
</dbReference>
<keyword evidence="6" id="KW-0575">Peroxidase</keyword>
<keyword evidence="6" id="KW-0560">Oxidoreductase</keyword>
<dbReference type="NCBIfam" id="NF040606">
    <property type="entry name" value="CytoC_perox"/>
    <property type="match status" value="1"/>
</dbReference>
<dbReference type="InterPro" id="IPR036909">
    <property type="entry name" value="Cyt_c-like_dom_sf"/>
</dbReference>
<evidence type="ECO:0000313" key="6">
    <source>
        <dbReference type="EMBL" id="MFC5454878.1"/>
    </source>
</evidence>
<accession>A0ABW0KN12</accession>
<keyword evidence="1 4" id="KW-0349">Heme</keyword>
<dbReference type="InterPro" id="IPR051395">
    <property type="entry name" value="Cytochrome_c_Peroxidase/MauG"/>
</dbReference>
<evidence type="ECO:0000256" key="2">
    <source>
        <dbReference type="ARBA" id="ARBA00022723"/>
    </source>
</evidence>
<comment type="caution">
    <text evidence="6">The sequence shown here is derived from an EMBL/GenBank/DDBJ whole genome shotgun (WGS) entry which is preliminary data.</text>
</comment>
<dbReference type="GO" id="GO:0004601">
    <property type="term" value="F:peroxidase activity"/>
    <property type="evidence" value="ECO:0007669"/>
    <property type="project" value="UniProtKB-KW"/>
</dbReference>
<evidence type="ECO:0000313" key="7">
    <source>
        <dbReference type="Proteomes" id="UP001596052"/>
    </source>
</evidence>
<reference evidence="7" key="1">
    <citation type="journal article" date="2019" name="Int. J. Syst. Evol. Microbiol.">
        <title>The Global Catalogue of Microorganisms (GCM) 10K type strain sequencing project: providing services to taxonomists for standard genome sequencing and annotation.</title>
        <authorList>
            <consortium name="The Broad Institute Genomics Platform"/>
            <consortium name="The Broad Institute Genome Sequencing Center for Infectious Disease"/>
            <person name="Wu L."/>
            <person name="Ma J."/>
        </authorList>
    </citation>
    <scope>NUCLEOTIDE SEQUENCE [LARGE SCALE GENOMIC DNA]</scope>
    <source>
        <strain evidence="7">CGMCC 4.1469</strain>
    </source>
</reference>
<keyword evidence="2 4" id="KW-0479">Metal-binding</keyword>
<proteinExistence type="predicted"/>
<dbReference type="SUPFAM" id="SSF46626">
    <property type="entry name" value="Cytochrome c"/>
    <property type="match status" value="1"/>
</dbReference>
<organism evidence="6 7">
    <name type="scientific">Prosthecobacter fluviatilis</name>
    <dbReference type="NCBI Taxonomy" id="445931"/>
    <lineage>
        <taxon>Bacteria</taxon>
        <taxon>Pseudomonadati</taxon>
        <taxon>Verrucomicrobiota</taxon>
        <taxon>Verrucomicrobiia</taxon>
        <taxon>Verrucomicrobiales</taxon>
        <taxon>Verrucomicrobiaceae</taxon>
        <taxon>Prosthecobacter</taxon>
    </lineage>
</organism>
<sequence length="609" mass="67085">MKKPLPIAVLVLIAGALFYFRYSAGHIIATGTPVENSKDNAINLEQGWSVRTQQAYYFTNQGSRILPYEWFLALEMPDSQALFRGDDNMRALRYLPTGPDSKWNPDGLPVGFVRGVDEKKQAWLGMTCAACHTGQIAYNGTTIRIDGGQTIADVDAFDLNLVAAMKKTAEDEEKFTRFATAVLGQSATTEGKTALRDALKKRTAALNDRNVANHYQSPNMPQYGYGRTDAIGQIFNKVLVHMNNMPDNALASDAPVSYPFLWGTHQSDVVQWTGFAPNGPLNIGSLIRNGGEVLGVYGEMEIPDDKQAHKYKSSIIVENIGLLEQWVATLRSPQWPEKILPPIDKALAEKGRVHYDKHCASCHAVVTRENEGMNYKSVLVDIEKVGTDSREYDNMIKLRKAGKFAGRKQAGVVGNEIPAETNGLDPLINSVVGGLLEHPLESIKANITIAKGEITAETIDAAAKSYVPGAPGEDNTSVLDRIFADFNQRRENLRTNPVVNTSLPMAPKKYKARPLTGIWATPPYLHNGSVPNLKEMLLPAAQRSKTFHLGTREYDPVNAGYKDMPEFDGKPSFTFDTALPGNSNAGHEYGTAELNDDQRKELLEYLKSL</sequence>
<name>A0ABW0KN12_9BACT</name>
<dbReference type="EMBL" id="JBHSMQ010000002">
    <property type="protein sequence ID" value="MFC5454878.1"/>
    <property type="molecule type" value="Genomic_DNA"/>
</dbReference>
<dbReference type="PANTHER" id="PTHR30600">
    <property type="entry name" value="CYTOCHROME C PEROXIDASE-RELATED"/>
    <property type="match status" value="1"/>
</dbReference>
<keyword evidence="7" id="KW-1185">Reference proteome</keyword>
<dbReference type="Proteomes" id="UP001596052">
    <property type="component" value="Unassembled WGS sequence"/>
</dbReference>
<evidence type="ECO:0000259" key="5">
    <source>
        <dbReference type="PROSITE" id="PS51007"/>
    </source>
</evidence>
<dbReference type="InterPro" id="IPR009056">
    <property type="entry name" value="Cyt_c-like_dom"/>
</dbReference>
<evidence type="ECO:0000256" key="1">
    <source>
        <dbReference type="ARBA" id="ARBA00022617"/>
    </source>
</evidence>
<evidence type="ECO:0000256" key="4">
    <source>
        <dbReference type="PROSITE-ProRule" id="PRU00433"/>
    </source>
</evidence>
<protein>
    <submittedName>
        <fullName evidence="6">Di-heme-cytochrome C peroxidase</fullName>
    </submittedName>
</protein>
<evidence type="ECO:0000256" key="3">
    <source>
        <dbReference type="ARBA" id="ARBA00023004"/>
    </source>
</evidence>
<keyword evidence="3 4" id="KW-0408">Iron</keyword>
<dbReference type="PROSITE" id="PS51007">
    <property type="entry name" value="CYTC"/>
    <property type="match status" value="1"/>
</dbReference>
<gene>
    <name evidence="6" type="ORF">ACFQDI_08445</name>
</gene>
<dbReference type="RefSeq" id="WP_377165406.1">
    <property type="nucleotide sequence ID" value="NZ_JBHSMQ010000002.1"/>
</dbReference>
<dbReference type="InterPro" id="IPR047758">
    <property type="entry name" value="CytoC_perox"/>
</dbReference>
<dbReference type="Gene3D" id="1.10.760.10">
    <property type="entry name" value="Cytochrome c-like domain"/>
    <property type="match status" value="1"/>
</dbReference>